<keyword evidence="6" id="KW-0378">Hydrolase</keyword>
<gene>
    <name evidence="6" type="ORF">J2Z76_000474</name>
</gene>
<keyword evidence="7" id="KW-1185">Reference proteome</keyword>
<keyword evidence="4" id="KW-0175">Coiled coil</keyword>
<evidence type="ECO:0000256" key="3">
    <source>
        <dbReference type="ARBA" id="ARBA00013368"/>
    </source>
</evidence>
<dbReference type="PANTHER" id="PTHR32114:SF2">
    <property type="entry name" value="ABC TRANSPORTER ABCH.3"/>
    <property type="match status" value="1"/>
</dbReference>
<organism evidence="6 7">
    <name type="scientific">Sedimentibacter acidaminivorans</name>
    <dbReference type="NCBI Taxonomy" id="913099"/>
    <lineage>
        <taxon>Bacteria</taxon>
        <taxon>Bacillati</taxon>
        <taxon>Bacillota</taxon>
        <taxon>Tissierellia</taxon>
        <taxon>Sedimentibacter</taxon>
    </lineage>
</organism>
<proteinExistence type="inferred from homology"/>
<comment type="similarity">
    <text evidence="1">Belongs to the SMC family. SbcC subfamily.</text>
</comment>
<dbReference type="InterPro" id="IPR038729">
    <property type="entry name" value="Rad50/SbcC_AAA"/>
</dbReference>
<dbReference type="Gene3D" id="1.10.287.1490">
    <property type="match status" value="1"/>
</dbReference>
<evidence type="ECO:0000256" key="4">
    <source>
        <dbReference type="SAM" id="Coils"/>
    </source>
</evidence>
<dbReference type="Proteomes" id="UP001519342">
    <property type="component" value="Unassembled WGS sequence"/>
</dbReference>
<evidence type="ECO:0000259" key="5">
    <source>
        <dbReference type="Pfam" id="PF13476"/>
    </source>
</evidence>
<dbReference type="InterPro" id="IPR027417">
    <property type="entry name" value="P-loop_NTPase"/>
</dbReference>
<dbReference type="RefSeq" id="WP_209510370.1">
    <property type="nucleotide sequence ID" value="NZ_JAGGKS010000001.1"/>
</dbReference>
<evidence type="ECO:0000313" key="7">
    <source>
        <dbReference type="Proteomes" id="UP001519342"/>
    </source>
</evidence>
<sequence length="657" mass="76024">MEIKLQKLKINNFKGIKNLEIDFKQTTNIYGENATGKTTIFDAFNWLLFDKDSSNKKDFNIKTLAKDGEALHGLEHSVEGDLTIDGKILNLRKVFTEKWVKQRGSAEKIFSGHETNYWINEVPVKKNEYQSKINSLIDEDKFKLISNPLHFNLNLDWKKRREVIMEIVGDFSDQDIIDSNEKIKRLSVLLQDKTLDEFKAMIAGQKKRFNDELKSIPIRIDELSRGIPTLDADVDYKALEQEKSDLQIIVGNLEKDLTDQRKIAMDLMNSFKKKQSIIAGKRNELNKLETDIVRKLYKAIDDLRYKKMDFENQIKGLESRIKSNEESIVFNETLIKKKEKELAELRVEFNEITKAGFEIPDKNDFVCPTCKQQLPDDNIDKQIEILEINFNADKKSRLENINFKGKSGKKYIDSLKKSNEVYETENESNQIKLNELVVNLEIITNQIEQEKTKSCQVDYKSDENYIALEAEIKTLEEELENNETSEIDASDLINKKQNCNNRISEINKILNNKQVIADTQKRIEQLEESQRDIANKVMDLEGQEYLAEQFIRTKVDMLESRINEKFSQVNFKMFNEQINGALVECCDTLIKGVPFQDANNAAKINAGMDIINTLTTHYNITAPIFVDNREAVNKLINTDSQVINLIVSQDKVLRVEV</sequence>
<dbReference type="Gene3D" id="3.40.50.300">
    <property type="entry name" value="P-loop containing nucleotide triphosphate hydrolases"/>
    <property type="match status" value="1"/>
</dbReference>
<comment type="caution">
    <text evidence="6">The sequence shown here is derived from an EMBL/GenBank/DDBJ whole genome shotgun (WGS) entry which is preliminary data.</text>
</comment>
<dbReference type="Pfam" id="PF13476">
    <property type="entry name" value="AAA_23"/>
    <property type="match status" value="1"/>
</dbReference>
<feature type="coiled-coil region" evidence="4">
    <location>
        <begin position="300"/>
        <end position="355"/>
    </location>
</feature>
<evidence type="ECO:0000313" key="6">
    <source>
        <dbReference type="EMBL" id="MBP1924621.1"/>
    </source>
</evidence>
<feature type="domain" description="Rad50/SbcC-type AAA" evidence="5">
    <location>
        <begin position="7"/>
        <end position="292"/>
    </location>
</feature>
<feature type="coiled-coil region" evidence="4">
    <location>
        <begin position="433"/>
        <end position="543"/>
    </location>
</feature>
<name>A0ABS4GAC1_9FIRM</name>
<reference evidence="6 7" key="1">
    <citation type="submission" date="2021-03" db="EMBL/GenBank/DDBJ databases">
        <title>Genomic Encyclopedia of Type Strains, Phase IV (KMG-IV): sequencing the most valuable type-strain genomes for metagenomic binning, comparative biology and taxonomic classification.</title>
        <authorList>
            <person name="Goeker M."/>
        </authorList>
    </citation>
    <scope>NUCLEOTIDE SEQUENCE [LARGE SCALE GENOMIC DNA]</scope>
    <source>
        <strain evidence="6 7">DSM 24004</strain>
    </source>
</reference>
<dbReference type="GO" id="GO:0004527">
    <property type="term" value="F:exonuclease activity"/>
    <property type="evidence" value="ECO:0007669"/>
    <property type="project" value="UniProtKB-KW"/>
</dbReference>
<keyword evidence="6" id="KW-0269">Exonuclease</keyword>
<dbReference type="PANTHER" id="PTHR32114">
    <property type="entry name" value="ABC TRANSPORTER ABCH.3"/>
    <property type="match status" value="1"/>
</dbReference>
<keyword evidence="6" id="KW-0540">Nuclease</keyword>
<comment type="subunit">
    <text evidence="2">Heterodimer of SbcC and SbcD.</text>
</comment>
<protein>
    <recommendedName>
        <fullName evidence="3">Nuclease SbcCD subunit C</fullName>
    </recommendedName>
</protein>
<evidence type="ECO:0000256" key="1">
    <source>
        <dbReference type="ARBA" id="ARBA00006930"/>
    </source>
</evidence>
<accession>A0ABS4GAC1</accession>
<dbReference type="SUPFAM" id="SSF52540">
    <property type="entry name" value="P-loop containing nucleoside triphosphate hydrolases"/>
    <property type="match status" value="1"/>
</dbReference>
<dbReference type="EMBL" id="JAGGKS010000001">
    <property type="protein sequence ID" value="MBP1924621.1"/>
    <property type="molecule type" value="Genomic_DNA"/>
</dbReference>
<evidence type="ECO:0000256" key="2">
    <source>
        <dbReference type="ARBA" id="ARBA00011322"/>
    </source>
</evidence>